<sequence length="305" mass="34538">MAILKPLSTHSIVRDFTRVYRDAVANYHKAELGDPTRVLFLRPSQLPFCPVDFFIQNAMHGTVRTLDFGGCFYTRVGTVVHEVMQQALCLSGKFLANYECKECGTMHELSYKYECCGFPTVYHELSINYKGISGHIDAVYRGDDGKFYILDFKTTGIAAAPKKAKDPGIVYVEQIEAYAVLLELQYKIPIEGIMDAFILRDNPNKDPAVFVKKLTDENRTVIKKRLKRYLKMHAAALDASTLEEALELVEYPRCKNPYCPVCKLPEKTLRAEIKKAYRNGKAAGHVPIRGMAERAVAAKKKRRSK</sequence>
<dbReference type="InterPro" id="IPR011604">
    <property type="entry name" value="PDDEXK-like_dom_sf"/>
</dbReference>
<accession>A0A8S5UHJ2</accession>
<dbReference type="EMBL" id="BK016090">
    <property type="protein sequence ID" value="DAF93954.1"/>
    <property type="molecule type" value="Genomic_DNA"/>
</dbReference>
<organism evidence="2">
    <name type="scientific">Myoviridae sp. ctu2j3</name>
    <dbReference type="NCBI Taxonomy" id="2825197"/>
    <lineage>
        <taxon>Viruses</taxon>
        <taxon>Duplodnaviria</taxon>
        <taxon>Heunggongvirae</taxon>
        <taxon>Uroviricota</taxon>
        <taxon>Caudoviricetes</taxon>
    </lineage>
</organism>
<feature type="domain" description="PD-(D/E)XK endonuclease-like" evidence="1">
    <location>
        <begin position="117"/>
        <end position="261"/>
    </location>
</feature>
<proteinExistence type="predicted"/>
<name>A0A8S5UHJ2_9CAUD</name>
<evidence type="ECO:0000259" key="1">
    <source>
        <dbReference type="Pfam" id="PF12705"/>
    </source>
</evidence>
<reference evidence="2" key="1">
    <citation type="journal article" date="2021" name="Proc. Natl. Acad. Sci. U.S.A.">
        <title>A Catalog of Tens of Thousands of Viruses from Human Metagenomes Reveals Hidden Associations with Chronic Diseases.</title>
        <authorList>
            <person name="Tisza M.J."/>
            <person name="Buck C.B."/>
        </authorList>
    </citation>
    <scope>NUCLEOTIDE SEQUENCE</scope>
    <source>
        <strain evidence="2">Ctu2j3</strain>
    </source>
</reference>
<evidence type="ECO:0000313" key="2">
    <source>
        <dbReference type="EMBL" id="DAF93951.1"/>
    </source>
</evidence>
<protein>
    <submittedName>
        <fullName evidence="2">PD-(D/E)XK nuclease superfamily protein</fullName>
    </submittedName>
</protein>
<dbReference type="InterPro" id="IPR038726">
    <property type="entry name" value="PDDEXK_AddAB-type"/>
</dbReference>
<dbReference type="EMBL" id="BK016090">
    <property type="protein sequence ID" value="DAF93951.1"/>
    <property type="molecule type" value="Genomic_DNA"/>
</dbReference>
<dbReference type="Gene3D" id="3.90.320.10">
    <property type="match status" value="1"/>
</dbReference>
<dbReference type="Pfam" id="PF12705">
    <property type="entry name" value="PDDEXK_1"/>
    <property type="match status" value="1"/>
</dbReference>